<dbReference type="EMBL" id="JAJSOF020000011">
    <property type="protein sequence ID" value="KAJ4444347.1"/>
    <property type="molecule type" value="Genomic_DNA"/>
</dbReference>
<dbReference type="PANTHER" id="PTHR23105">
    <property type="entry name" value="RIBOSOMAL PROTEIN L7AE FAMILY MEMBER"/>
    <property type="match status" value="1"/>
</dbReference>
<name>A0ABQ8TEW4_PERAM</name>
<evidence type="ECO:0000313" key="3">
    <source>
        <dbReference type="Proteomes" id="UP001148838"/>
    </source>
</evidence>
<keyword evidence="3" id="KW-1185">Reference proteome</keyword>
<feature type="compositionally biased region" description="Acidic residues" evidence="1">
    <location>
        <begin position="387"/>
        <end position="396"/>
    </location>
</feature>
<dbReference type="Gene3D" id="3.40.50.790">
    <property type="match status" value="1"/>
</dbReference>
<feature type="compositionally biased region" description="Basic and acidic residues" evidence="1">
    <location>
        <begin position="485"/>
        <end position="502"/>
    </location>
</feature>
<dbReference type="InterPro" id="IPR050257">
    <property type="entry name" value="eL8/uL1-like"/>
</dbReference>
<dbReference type="SUPFAM" id="SSF56808">
    <property type="entry name" value="Ribosomal protein L1"/>
    <property type="match status" value="1"/>
</dbReference>
<evidence type="ECO:0008006" key="4">
    <source>
        <dbReference type="Google" id="ProtNLM"/>
    </source>
</evidence>
<comment type="caution">
    <text evidence="2">The sequence shown here is derived from an EMBL/GenBank/DDBJ whole genome shotgun (WGS) entry which is preliminary data.</text>
</comment>
<feature type="compositionally biased region" description="Acidic residues" evidence="1">
    <location>
        <begin position="369"/>
        <end position="379"/>
    </location>
</feature>
<dbReference type="CDD" id="cd00403">
    <property type="entry name" value="Ribosomal_L1"/>
    <property type="match status" value="1"/>
</dbReference>
<evidence type="ECO:0000313" key="2">
    <source>
        <dbReference type="EMBL" id="KAJ4444347.1"/>
    </source>
</evidence>
<feature type="region of interest" description="Disordered" evidence="1">
    <location>
        <begin position="369"/>
        <end position="428"/>
    </location>
</feature>
<feature type="compositionally biased region" description="Basic residues" evidence="1">
    <location>
        <begin position="546"/>
        <end position="558"/>
    </location>
</feature>
<gene>
    <name evidence="2" type="ORF">ANN_06139</name>
</gene>
<evidence type="ECO:0000256" key="1">
    <source>
        <dbReference type="SAM" id="MobiDB-lite"/>
    </source>
</evidence>
<dbReference type="Proteomes" id="UP001148838">
    <property type="component" value="Unassembled WGS sequence"/>
</dbReference>
<feature type="region of interest" description="Disordered" evidence="1">
    <location>
        <begin position="485"/>
        <end position="558"/>
    </location>
</feature>
<accession>A0ABQ8TEW4</accession>
<sequence length="558" mass="65478">MKKFLGGQRFGSDEEVKSVVCRWLYAQKTEFYERGVLKSDTMEEICRETWFQCRRIEYESHHINLTRRELFTILQVKSSVNAMLRYNEEKSTKKFPSLFMDEKQLIYLTVECIKIPVMPKRNFRFCLPHPLVDRSSDVCLFVPDLKKGKREDHEPTKEYYNDILQKNNISGISEIMPLRQVRVEYDQYELRRRLVDQYDLFLCDGRISGHILHLLGKEVYRKRKLPVPVDFRVKNLNEQVEKAFSKTLMMMHGNGKKCSLKIGHTKLSVDQITENIMDVAKDLAEHYPGGWTNIRSLHIHMQDMPEIPVYISFKSSNEVEVPVVKPVVPKKAVPVEGELSTFPGTSVIVMPSGEVIVKKMKKTKEDIEMDISDSDWEDFDSVKEMDSEKEDSDDVEETSKDGSEEEDEKDKNDDSDSNENGYSEHLTEAAENAYLNEWSMKWNEGIKSMEKEKKRKMKNETNDIEVRKKKKKIEEQNETALDTIKQEHKNLQKERQKRDKAFKIGKKQHTVLKMENETNDKEMRKKKKAEQNKNALDITKQEPKILQKKKQKGTKLSK</sequence>
<dbReference type="InterPro" id="IPR023674">
    <property type="entry name" value="Ribosomal_uL1-like"/>
</dbReference>
<proteinExistence type="predicted"/>
<reference evidence="2 3" key="1">
    <citation type="journal article" date="2022" name="Allergy">
        <title>Genome assembly and annotation of Periplaneta americana reveal a comprehensive cockroach allergen profile.</title>
        <authorList>
            <person name="Wang L."/>
            <person name="Xiong Q."/>
            <person name="Saelim N."/>
            <person name="Wang L."/>
            <person name="Nong W."/>
            <person name="Wan A.T."/>
            <person name="Shi M."/>
            <person name="Liu X."/>
            <person name="Cao Q."/>
            <person name="Hui J.H.L."/>
            <person name="Sookrung N."/>
            <person name="Leung T.F."/>
            <person name="Tungtrongchitr A."/>
            <person name="Tsui S.K.W."/>
        </authorList>
    </citation>
    <scope>NUCLEOTIDE SEQUENCE [LARGE SCALE GENOMIC DNA]</scope>
    <source>
        <strain evidence="2">PWHHKU_190912</strain>
    </source>
</reference>
<dbReference type="Pfam" id="PF00687">
    <property type="entry name" value="Ribosomal_L1"/>
    <property type="match status" value="1"/>
</dbReference>
<dbReference type="InterPro" id="IPR028364">
    <property type="entry name" value="Ribosomal_uL1/biogenesis"/>
</dbReference>
<dbReference type="InterPro" id="IPR016095">
    <property type="entry name" value="Ribosomal_uL1_3-a/b-sand"/>
</dbReference>
<protein>
    <recommendedName>
        <fullName evidence="4">Ribosomal protein L1</fullName>
    </recommendedName>
</protein>
<feature type="compositionally biased region" description="Basic and acidic residues" evidence="1">
    <location>
        <begin position="512"/>
        <end position="523"/>
    </location>
</feature>
<organism evidence="2 3">
    <name type="scientific">Periplaneta americana</name>
    <name type="common">American cockroach</name>
    <name type="synonym">Blatta americana</name>
    <dbReference type="NCBI Taxonomy" id="6978"/>
    <lineage>
        <taxon>Eukaryota</taxon>
        <taxon>Metazoa</taxon>
        <taxon>Ecdysozoa</taxon>
        <taxon>Arthropoda</taxon>
        <taxon>Hexapoda</taxon>
        <taxon>Insecta</taxon>
        <taxon>Pterygota</taxon>
        <taxon>Neoptera</taxon>
        <taxon>Polyneoptera</taxon>
        <taxon>Dictyoptera</taxon>
        <taxon>Blattodea</taxon>
        <taxon>Blattoidea</taxon>
        <taxon>Blattidae</taxon>
        <taxon>Blattinae</taxon>
        <taxon>Periplaneta</taxon>
    </lineage>
</organism>